<dbReference type="GO" id="GO:0005759">
    <property type="term" value="C:mitochondrial matrix"/>
    <property type="evidence" value="ECO:0007669"/>
    <property type="project" value="TreeGrafter"/>
</dbReference>
<keyword evidence="3" id="KW-0496">Mitochondrion</keyword>
<name>A0A9W8KZE3_9FUNG</name>
<sequence>MSRGAVRAVAALAERRVQQQQLPVLARSIVSKHRTINSAQIGRRFSSAANSHTQQQIRVERMTDFETVLDKSNQYARVPGRAVIEVSGQDASEFLQGIQCNHMPAIDQGGGGMLTAFLAPQGRMVADAFVYPKNAGVNFPHPVFLVEVDAQAKERVLKVMRFYKLRAKIEVRDATAEYDVWSVWGPGSMGLVGVAGQPISRVPRGSLVFKGEMAAAADVWFLDERAPGMGLRLVVGKTARLQLPAGFEQTDERQYTLRRILKGVPEGIDDFVPDVSVPLECNLDYMHGVHFSKGCYVGQELTIRTHHRGVVRKRIVPVVYGSAAGGDGLAIDRGFSQAPAPQTDIIRVAVPGELQRTRRVPPGRTGSGVFNAGLALMRLEHVEQSVGRAADGGVWFETIGAGGLRLRVWPWSPSWWPSA</sequence>
<dbReference type="PANTHER" id="PTHR22602:SF0">
    <property type="entry name" value="TRANSFERASE CAF17, MITOCHONDRIAL-RELATED"/>
    <property type="match status" value="1"/>
</dbReference>
<protein>
    <submittedName>
        <fullName evidence="7">Ccr4 associated factor</fullName>
    </submittedName>
</protein>
<dbReference type="NCBIfam" id="TIGR03317">
    <property type="entry name" value="ygfZ_signature"/>
    <property type="match status" value="1"/>
</dbReference>
<dbReference type="Proteomes" id="UP001151518">
    <property type="component" value="Unassembled WGS sequence"/>
</dbReference>
<dbReference type="Pfam" id="PF25455">
    <property type="entry name" value="Beta-barrel_CAF17_C"/>
    <property type="match status" value="1"/>
</dbReference>
<gene>
    <name evidence="7" type="primary">CAF17</name>
    <name evidence="7" type="ORF">GGI25_000330</name>
</gene>
<evidence type="ECO:0000256" key="4">
    <source>
        <dbReference type="ARBA" id="ARBA00093447"/>
    </source>
</evidence>
<dbReference type="PANTHER" id="PTHR22602">
    <property type="entry name" value="TRANSFERASE CAF17, MITOCHONDRIAL-RELATED"/>
    <property type="match status" value="1"/>
</dbReference>
<comment type="caution">
    <text evidence="7">The sequence shown here is derived from an EMBL/GenBank/DDBJ whole genome shotgun (WGS) entry which is preliminary data.</text>
</comment>
<dbReference type="GO" id="GO:0016226">
    <property type="term" value="P:iron-sulfur cluster assembly"/>
    <property type="evidence" value="ECO:0007669"/>
    <property type="project" value="TreeGrafter"/>
</dbReference>
<dbReference type="InterPro" id="IPR045179">
    <property type="entry name" value="YgfZ/GcvT"/>
</dbReference>
<dbReference type="EMBL" id="JANBTW010000003">
    <property type="protein sequence ID" value="KAJ2680695.1"/>
    <property type="molecule type" value="Genomic_DNA"/>
</dbReference>
<reference evidence="7" key="1">
    <citation type="submission" date="2022-07" db="EMBL/GenBank/DDBJ databases">
        <title>Phylogenomic reconstructions and comparative analyses of Kickxellomycotina fungi.</title>
        <authorList>
            <person name="Reynolds N.K."/>
            <person name="Stajich J.E."/>
            <person name="Barry K."/>
            <person name="Grigoriev I.V."/>
            <person name="Crous P."/>
            <person name="Smith M.E."/>
        </authorList>
    </citation>
    <scope>NUCLEOTIDE SEQUENCE</scope>
    <source>
        <strain evidence="7">NRRL 3115</strain>
    </source>
</reference>
<evidence type="ECO:0000256" key="3">
    <source>
        <dbReference type="ARBA" id="ARBA00023128"/>
    </source>
</evidence>
<evidence type="ECO:0000259" key="6">
    <source>
        <dbReference type="Pfam" id="PF25455"/>
    </source>
</evidence>
<feature type="domain" description="CAF17 C-terminal" evidence="6">
    <location>
        <begin position="312"/>
        <end position="417"/>
    </location>
</feature>
<dbReference type="Pfam" id="PF01571">
    <property type="entry name" value="GCV_T"/>
    <property type="match status" value="1"/>
</dbReference>
<comment type="subcellular location">
    <subcellularLocation>
        <location evidence="1">Mitochondrion</location>
    </subcellularLocation>
</comment>
<comment type="similarity">
    <text evidence="4">Belongs to the GcvT family. CAF17/IBA57 subfamily.</text>
</comment>
<keyword evidence="2" id="KW-0809">Transit peptide</keyword>
<evidence type="ECO:0000256" key="2">
    <source>
        <dbReference type="ARBA" id="ARBA00022946"/>
    </source>
</evidence>
<feature type="domain" description="GCVT N-terminal" evidence="5">
    <location>
        <begin position="84"/>
        <end position="191"/>
    </location>
</feature>
<organism evidence="7 8">
    <name type="scientific">Coemansia spiralis</name>
    <dbReference type="NCBI Taxonomy" id="417178"/>
    <lineage>
        <taxon>Eukaryota</taxon>
        <taxon>Fungi</taxon>
        <taxon>Fungi incertae sedis</taxon>
        <taxon>Zoopagomycota</taxon>
        <taxon>Kickxellomycotina</taxon>
        <taxon>Kickxellomycetes</taxon>
        <taxon>Kickxellales</taxon>
        <taxon>Kickxellaceae</taxon>
        <taxon>Coemansia</taxon>
    </lineage>
</organism>
<dbReference type="AlphaFoldDB" id="A0A9W8KZE3"/>
<evidence type="ECO:0000259" key="5">
    <source>
        <dbReference type="Pfam" id="PF01571"/>
    </source>
</evidence>
<evidence type="ECO:0000256" key="1">
    <source>
        <dbReference type="ARBA" id="ARBA00004173"/>
    </source>
</evidence>
<proteinExistence type="inferred from homology"/>
<dbReference type="Gene3D" id="3.30.1360.120">
    <property type="entry name" value="Probable tRNA modification gtpase trme, domain 1"/>
    <property type="match status" value="1"/>
</dbReference>
<dbReference type="InterPro" id="IPR057460">
    <property type="entry name" value="CAF17_C"/>
</dbReference>
<accession>A0A9W8KZE3</accession>
<evidence type="ECO:0000313" key="8">
    <source>
        <dbReference type="Proteomes" id="UP001151518"/>
    </source>
</evidence>
<dbReference type="InterPro" id="IPR017703">
    <property type="entry name" value="YgfZ/GCV_T_CS"/>
</dbReference>
<dbReference type="InterPro" id="IPR027266">
    <property type="entry name" value="TrmE/GcvT-like"/>
</dbReference>
<dbReference type="InterPro" id="IPR006222">
    <property type="entry name" value="GCVT_N"/>
</dbReference>
<dbReference type="SUPFAM" id="SSF103025">
    <property type="entry name" value="Folate-binding domain"/>
    <property type="match status" value="1"/>
</dbReference>
<evidence type="ECO:0000313" key="7">
    <source>
        <dbReference type="EMBL" id="KAJ2680695.1"/>
    </source>
</evidence>
<dbReference type="OrthoDB" id="191995at2759"/>